<protein>
    <submittedName>
        <fullName evidence="1">Uncharacterized protein</fullName>
    </submittedName>
</protein>
<proteinExistence type="predicted"/>
<evidence type="ECO:0000313" key="1">
    <source>
        <dbReference type="EMBL" id="MBD2720817.1"/>
    </source>
</evidence>
<keyword evidence="2" id="KW-1185">Reference proteome</keyword>
<accession>A0ABR8JLE2</accession>
<dbReference type="Proteomes" id="UP000606003">
    <property type="component" value="Unassembled WGS sequence"/>
</dbReference>
<dbReference type="RefSeq" id="WP_190922095.1">
    <property type="nucleotide sequence ID" value="NZ_JACXAC010000001.1"/>
</dbReference>
<evidence type="ECO:0000313" key="2">
    <source>
        <dbReference type="Proteomes" id="UP000606003"/>
    </source>
</evidence>
<sequence>MNSGQNQSNGPLIVELPNEEKILTPAKRLFHSLEHWYANNYLLSENVWIQLNPSAYNRVALKLIASINPGCGSPALDYLCSLADSAECEIILVIHPQRIKDTRRLTKAQLKRWYKSRCFIQSAEYTGDVYIRLPQKRC</sequence>
<gene>
    <name evidence="1" type="ORF">IC234_01650</name>
</gene>
<reference evidence="1 2" key="1">
    <citation type="submission" date="2020-09" db="EMBL/GenBank/DDBJ databases">
        <authorList>
            <person name="Kim M.K."/>
        </authorList>
    </citation>
    <scope>NUCLEOTIDE SEQUENCE [LARGE SCALE GENOMIC DNA]</scope>
    <source>
        <strain evidence="1 2">BT189</strain>
    </source>
</reference>
<comment type="caution">
    <text evidence="1">The sequence shown here is derived from an EMBL/GenBank/DDBJ whole genome shotgun (WGS) entry which is preliminary data.</text>
</comment>
<organism evidence="1 2">
    <name type="scientific">Hymenobacter armeniacus</name>
    <dbReference type="NCBI Taxonomy" id="2771358"/>
    <lineage>
        <taxon>Bacteria</taxon>
        <taxon>Pseudomonadati</taxon>
        <taxon>Bacteroidota</taxon>
        <taxon>Cytophagia</taxon>
        <taxon>Cytophagales</taxon>
        <taxon>Hymenobacteraceae</taxon>
        <taxon>Hymenobacter</taxon>
    </lineage>
</organism>
<name>A0ABR8JLE2_9BACT</name>
<dbReference type="EMBL" id="JACXAC010000001">
    <property type="protein sequence ID" value="MBD2720817.1"/>
    <property type="molecule type" value="Genomic_DNA"/>
</dbReference>